<dbReference type="EMBL" id="BLSD01000236">
    <property type="protein sequence ID" value="GFP40408.1"/>
    <property type="molecule type" value="Genomic_DNA"/>
</dbReference>
<dbReference type="Proteomes" id="UP000569018">
    <property type="component" value="Unassembled WGS sequence"/>
</dbReference>
<dbReference type="AlphaFoldDB" id="A0A6V8Q6P2"/>
<dbReference type="RefSeq" id="WP_219857142.1">
    <property type="nucleotide sequence ID" value="NZ_BLSD01000236.1"/>
</dbReference>
<accession>A0A6V8Q6P2</accession>
<reference evidence="1 2" key="1">
    <citation type="journal article" date="2020" name="Front. Microbiol.">
        <title>Single-cell genomics of novel Actinobacteria with the Wood-Ljungdahl pathway discovered in a serpentinizing system.</title>
        <authorList>
            <person name="Merino N."/>
            <person name="Kawai M."/>
            <person name="Boyd E.S."/>
            <person name="Colman D.R."/>
            <person name="McGlynn S.E."/>
            <person name="Nealson K.H."/>
            <person name="Kurokawa K."/>
            <person name="Hongoh Y."/>
        </authorList>
    </citation>
    <scope>NUCLEOTIDE SEQUENCE [LARGE SCALE GENOMIC DNA]</scope>
    <source>
        <strain evidence="1 2">S47</strain>
    </source>
</reference>
<gene>
    <name evidence="1" type="ORF">HKBW3S47_02104</name>
</gene>
<evidence type="ECO:0000313" key="1">
    <source>
        <dbReference type="EMBL" id="GFP40408.1"/>
    </source>
</evidence>
<feature type="non-terminal residue" evidence="1">
    <location>
        <position position="1"/>
    </location>
</feature>
<sequence length="72" mass="8137">LLINILELSISVRMFFPLLKFHHKGPENGKLGVLKQGTFEFCSFQRGRGAKLGKEGVKGQSFLKLGRTAWKF</sequence>
<organism evidence="1 2">
    <name type="scientific">Candidatus Hakubella thermalkaliphila</name>
    <dbReference type="NCBI Taxonomy" id="2754717"/>
    <lineage>
        <taxon>Bacteria</taxon>
        <taxon>Bacillati</taxon>
        <taxon>Actinomycetota</taxon>
        <taxon>Actinomycetota incertae sedis</taxon>
        <taxon>Candidatus Hakubellales</taxon>
        <taxon>Candidatus Hakubellaceae</taxon>
        <taxon>Candidatus Hakubella</taxon>
    </lineage>
</organism>
<protein>
    <submittedName>
        <fullName evidence="1">Uncharacterized protein</fullName>
    </submittedName>
</protein>
<evidence type="ECO:0000313" key="2">
    <source>
        <dbReference type="Proteomes" id="UP000569018"/>
    </source>
</evidence>
<proteinExistence type="predicted"/>
<name>A0A6V8Q6P2_9ACTN</name>
<comment type="caution">
    <text evidence="1">The sequence shown here is derived from an EMBL/GenBank/DDBJ whole genome shotgun (WGS) entry which is preliminary data.</text>
</comment>